<comment type="caution">
    <text evidence="1">The sequence shown here is derived from an EMBL/GenBank/DDBJ whole genome shotgun (WGS) entry which is preliminary data.</text>
</comment>
<name>A0A6G0T483_APHGL</name>
<protein>
    <submittedName>
        <fullName evidence="1">Uncharacterized protein</fullName>
    </submittedName>
</protein>
<evidence type="ECO:0000313" key="2">
    <source>
        <dbReference type="Proteomes" id="UP000475862"/>
    </source>
</evidence>
<reference evidence="1 2" key="1">
    <citation type="submission" date="2019-08" db="EMBL/GenBank/DDBJ databases">
        <title>The genome of the soybean aphid Biotype 1, its phylome, world population structure and adaptation to the North American continent.</title>
        <authorList>
            <person name="Giordano R."/>
            <person name="Donthu R.K."/>
            <person name="Hernandez A.G."/>
            <person name="Wright C.L."/>
            <person name="Zimin A.V."/>
        </authorList>
    </citation>
    <scope>NUCLEOTIDE SEQUENCE [LARGE SCALE GENOMIC DNA]</scope>
    <source>
        <tissue evidence="1">Whole aphids</tissue>
    </source>
</reference>
<dbReference type="AlphaFoldDB" id="A0A6G0T483"/>
<dbReference type="EMBL" id="VYZN01000060">
    <property type="protein sequence ID" value="KAE9525429.1"/>
    <property type="molecule type" value="Genomic_DNA"/>
</dbReference>
<keyword evidence="2" id="KW-1185">Reference proteome</keyword>
<accession>A0A6G0T483</accession>
<dbReference type="Proteomes" id="UP000475862">
    <property type="component" value="Unassembled WGS sequence"/>
</dbReference>
<organism evidence="1 2">
    <name type="scientific">Aphis glycines</name>
    <name type="common">Soybean aphid</name>
    <dbReference type="NCBI Taxonomy" id="307491"/>
    <lineage>
        <taxon>Eukaryota</taxon>
        <taxon>Metazoa</taxon>
        <taxon>Ecdysozoa</taxon>
        <taxon>Arthropoda</taxon>
        <taxon>Hexapoda</taxon>
        <taxon>Insecta</taxon>
        <taxon>Pterygota</taxon>
        <taxon>Neoptera</taxon>
        <taxon>Paraneoptera</taxon>
        <taxon>Hemiptera</taxon>
        <taxon>Sternorrhyncha</taxon>
        <taxon>Aphidomorpha</taxon>
        <taxon>Aphidoidea</taxon>
        <taxon>Aphididae</taxon>
        <taxon>Aphidini</taxon>
        <taxon>Aphis</taxon>
        <taxon>Aphis</taxon>
    </lineage>
</organism>
<evidence type="ECO:0000313" key="1">
    <source>
        <dbReference type="EMBL" id="KAE9525429.1"/>
    </source>
</evidence>
<gene>
    <name evidence="1" type="ORF">AGLY_014229</name>
</gene>
<sequence>MNSNYSHLISESLEPNPYYTDKWVLLSSTLGAVWIIISVKFEFNDRYHCIRKTILNEDDLSPKDIIYLVVDEKGGLCFNGSNTPKFNFQVFFGQPKLFYRHFKNKNSQKVFELQPYKKIDLVENWFCVKIPVFPSLFFLFFSRFLKTVGKCLLLTCIMHQGYSLFHRKSPLMLEIEELFRLVMLYTDTKTKKTKNIIVKSIHSSLRLESKNVIKIKSRTPYSHFSRKMIFLIFNRLRFTRKGRIQAAILVEMIALCSHLTDRSLYHNRTSLTNTFLKYPWLGGLDLRPQQFRLTVIQRALLTQCYTHEIYKFSNKEFQCTCLYFIHTSENNLDAFIKKKKKLLILNLNLPPRITTAAVNDSLLYDIFEKKKLLCYGLRPRKVNNKHTQVWNSCTYRAIKIIDPAAKEVIAQPPLSTNRHCILNEFSSMNSSCL</sequence>
<proteinExistence type="predicted"/>